<keyword evidence="9" id="KW-0408">Iron</keyword>
<reference evidence="13" key="1">
    <citation type="submission" date="2020-05" db="EMBL/GenBank/DDBJ databases">
        <authorList>
            <person name="Chiriac C."/>
            <person name="Salcher M."/>
            <person name="Ghai R."/>
            <person name="Kavagutti S V."/>
        </authorList>
    </citation>
    <scope>NUCLEOTIDE SEQUENCE</scope>
</reference>
<dbReference type="GO" id="GO:0046872">
    <property type="term" value="F:metal ion binding"/>
    <property type="evidence" value="ECO:0007669"/>
    <property type="project" value="UniProtKB-KW"/>
</dbReference>
<evidence type="ECO:0000256" key="5">
    <source>
        <dbReference type="ARBA" id="ARBA00022679"/>
    </source>
</evidence>
<dbReference type="GO" id="GO:0009228">
    <property type="term" value="P:thiamine biosynthetic process"/>
    <property type="evidence" value="ECO:0007669"/>
    <property type="project" value="UniProtKB-KW"/>
</dbReference>
<dbReference type="Pfam" id="PF09084">
    <property type="entry name" value="NMT1"/>
    <property type="match status" value="1"/>
</dbReference>
<evidence type="ECO:0000256" key="1">
    <source>
        <dbReference type="ARBA" id="ARBA00003469"/>
    </source>
</evidence>
<evidence type="ECO:0000256" key="2">
    <source>
        <dbReference type="ARBA" id="ARBA00004948"/>
    </source>
</evidence>
<dbReference type="PROSITE" id="PS51257">
    <property type="entry name" value="PROKAR_LIPOPROTEIN"/>
    <property type="match status" value="1"/>
</dbReference>
<dbReference type="PANTHER" id="PTHR31528:SF1">
    <property type="entry name" value="4-AMINO-5-HYDROXYMETHYL-2-METHYLPYRIMIDINE PHOSPHATE SYNTHASE THI11-RELATED"/>
    <property type="match status" value="1"/>
</dbReference>
<keyword evidence="6" id="KW-0479">Metal-binding</keyword>
<comment type="pathway">
    <text evidence="2">Cofactor biosynthesis; thiamine diphosphate biosynthesis.</text>
</comment>
<dbReference type="InterPro" id="IPR027939">
    <property type="entry name" value="NMT1/THI5"/>
</dbReference>
<evidence type="ECO:0000259" key="12">
    <source>
        <dbReference type="Pfam" id="PF09084"/>
    </source>
</evidence>
<dbReference type="GO" id="GO:0016740">
    <property type="term" value="F:transferase activity"/>
    <property type="evidence" value="ECO:0007669"/>
    <property type="project" value="UniProtKB-KW"/>
</dbReference>
<dbReference type="SUPFAM" id="SSF53850">
    <property type="entry name" value="Periplasmic binding protein-like II"/>
    <property type="match status" value="1"/>
</dbReference>
<evidence type="ECO:0000256" key="8">
    <source>
        <dbReference type="ARBA" id="ARBA00022977"/>
    </source>
</evidence>
<sequence>MVSRSFRLLLLTIASAIALASCSSAPAPAPTTSGSSSPTPAELTPVSLALSWTPNTDYTGVYVAQQKGYYAAQGIQLKILPYASTAPETLVASGAADFGFSYQAGVTYARAAGQDVVSVFAPNQKGTYAIGVAATRADITRPRDLDGKIYAGFGTPDELPLLRTIIRNDGGKGEFTNVTLDTTAYEAVSNGTADFTIPVATWDAVQAKAAGKPMKLFALTDYGFPDQYSVLIVTSGAYLTGNADVARRFVAATQQGYAFAVADPAAGAQAMVDADPNSFPNPELVAASERMLVDGGYRTDANGIVGTQQLERWTEYGEFLYRNKLLADSTGAPLTTEPDWATYFTNELMP</sequence>
<evidence type="ECO:0000256" key="7">
    <source>
        <dbReference type="ARBA" id="ARBA00022898"/>
    </source>
</evidence>
<proteinExistence type="inferred from homology"/>
<comment type="catalytic activity">
    <reaction evidence="11">
        <text>N(6)-(pyridoxal phosphate)-L-lysyl-[4-amino-5-hydroxymethyl-2-methylpyrimidine phosphate synthase] + L-histidyl-[4-amino-5-hydroxymethyl-2-methylpyrimidine phosphate synthase] + 2 Fe(3+) + 4 H2O = L-lysyl-[4-amino-5-hydroxymethyl-2-methylpyrimidine phosphate synthase] + (2S)-2-amino-5-hydroxy-4-oxopentanoyl-[4-amino-5-hydroxymethyl-2-methylpyrimidine phosphate synthase] + 4-amino-2-methyl-5-(phosphooxymethyl)pyrimidine + 3-oxopropanoate + 2 Fe(2+) + 2 H(+)</text>
        <dbReference type="Rhea" id="RHEA:65756"/>
        <dbReference type="Rhea" id="RHEA-COMP:16892"/>
        <dbReference type="Rhea" id="RHEA-COMP:16893"/>
        <dbReference type="Rhea" id="RHEA-COMP:16894"/>
        <dbReference type="Rhea" id="RHEA-COMP:16895"/>
        <dbReference type="ChEBI" id="CHEBI:15377"/>
        <dbReference type="ChEBI" id="CHEBI:15378"/>
        <dbReference type="ChEBI" id="CHEBI:29033"/>
        <dbReference type="ChEBI" id="CHEBI:29034"/>
        <dbReference type="ChEBI" id="CHEBI:29969"/>
        <dbReference type="ChEBI" id="CHEBI:29979"/>
        <dbReference type="ChEBI" id="CHEBI:33190"/>
        <dbReference type="ChEBI" id="CHEBI:58354"/>
        <dbReference type="ChEBI" id="CHEBI:143915"/>
        <dbReference type="ChEBI" id="CHEBI:157692"/>
    </reaction>
    <physiologicalReaction direction="left-to-right" evidence="11">
        <dbReference type="Rhea" id="RHEA:65757"/>
    </physiologicalReaction>
</comment>
<gene>
    <name evidence="13" type="ORF">UFOPK3992_02132</name>
</gene>
<dbReference type="PANTHER" id="PTHR31528">
    <property type="entry name" value="4-AMINO-5-HYDROXYMETHYL-2-METHYLPYRIMIDINE PHOSPHATE SYNTHASE THI11-RELATED"/>
    <property type="match status" value="1"/>
</dbReference>
<keyword evidence="8" id="KW-0784">Thiamine biosynthesis</keyword>
<evidence type="ECO:0000256" key="9">
    <source>
        <dbReference type="ARBA" id="ARBA00023004"/>
    </source>
</evidence>
<feature type="domain" description="SsuA/THI5-like" evidence="12">
    <location>
        <begin position="55"/>
        <end position="265"/>
    </location>
</feature>
<evidence type="ECO:0000313" key="13">
    <source>
        <dbReference type="EMBL" id="CAB5028008.1"/>
    </source>
</evidence>
<evidence type="ECO:0000256" key="4">
    <source>
        <dbReference type="ARBA" id="ARBA00011738"/>
    </source>
</evidence>
<evidence type="ECO:0000256" key="10">
    <source>
        <dbReference type="ARBA" id="ARBA00033171"/>
    </source>
</evidence>
<accession>A0A6J7RHL8</accession>
<evidence type="ECO:0000256" key="3">
    <source>
        <dbReference type="ARBA" id="ARBA00009406"/>
    </source>
</evidence>
<organism evidence="13">
    <name type="scientific">freshwater metagenome</name>
    <dbReference type="NCBI Taxonomy" id="449393"/>
    <lineage>
        <taxon>unclassified sequences</taxon>
        <taxon>metagenomes</taxon>
        <taxon>ecological metagenomes</taxon>
    </lineage>
</organism>
<dbReference type="EMBL" id="CAFBOZ010000409">
    <property type="protein sequence ID" value="CAB5028008.1"/>
    <property type="molecule type" value="Genomic_DNA"/>
</dbReference>
<name>A0A6J7RHL8_9ZZZZ</name>
<dbReference type="AlphaFoldDB" id="A0A6J7RHL8"/>
<comment type="similarity">
    <text evidence="3">Belongs to the NMT1/THI5 family.</text>
</comment>
<dbReference type="Gene3D" id="3.40.190.10">
    <property type="entry name" value="Periplasmic binding protein-like II"/>
    <property type="match status" value="2"/>
</dbReference>
<dbReference type="InterPro" id="IPR015168">
    <property type="entry name" value="SsuA/THI5"/>
</dbReference>
<evidence type="ECO:0000256" key="6">
    <source>
        <dbReference type="ARBA" id="ARBA00022723"/>
    </source>
</evidence>
<comment type="function">
    <text evidence="1">Responsible for the formation of the pyrimidine heterocycle in the thiamine biosynthesis pathway. Catalyzes the formation of hydroxymethylpyrimidine phosphate (HMP-P) from histidine and pyridoxal phosphate (PLP). The protein uses PLP and the active site histidine to form HMP-P, generating an inactive enzyme. The enzyme can only undergo a single turnover, which suggests it is a suicide enzyme.</text>
</comment>
<comment type="subunit">
    <text evidence="4">Homodimer.</text>
</comment>
<protein>
    <recommendedName>
        <fullName evidence="10">Thiamine pyrimidine synthase</fullName>
    </recommendedName>
</protein>
<evidence type="ECO:0000256" key="11">
    <source>
        <dbReference type="ARBA" id="ARBA00048179"/>
    </source>
</evidence>
<keyword evidence="5" id="KW-0808">Transferase</keyword>
<keyword evidence="7" id="KW-0663">Pyridoxal phosphate</keyword>